<sequence length="83" mass="9312">MIKQQPRVGVVQWHQGRGTGRAAQPERDLRDGDELTTSMVREDEVGVVECSSWKLLKKDDGLVEDAGGAHSRRHVNTNRQMSD</sequence>
<proteinExistence type="predicted"/>
<name>A0A0A9AKZ9_ARUDO</name>
<protein>
    <submittedName>
        <fullName evidence="1">Uncharacterized protein</fullName>
    </submittedName>
</protein>
<accession>A0A0A9AKZ9</accession>
<dbReference type="EMBL" id="GBRH01246054">
    <property type="protein sequence ID" value="JAD51841.1"/>
    <property type="molecule type" value="Transcribed_RNA"/>
</dbReference>
<reference evidence="1" key="1">
    <citation type="submission" date="2014-09" db="EMBL/GenBank/DDBJ databases">
        <authorList>
            <person name="Magalhaes I.L.F."/>
            <person name="Oliveira U."/>
            <person name="Santos F.R."/>
            <person name="Vidigal T.H.D.A."/>
            <person name="Brescovit A.D."/>
            <person name="Santos A.J."/>
        </authorList>
    </citation>
    <scope>NUCLEOTIDE SEQUENCE</scope>
    <source>
        <tissue evidence="1">Shoot tissue taken approximately 20 cm above the soil surface</tissue>
    </source>
</reference>
<reference evidence="1" key="2">
    <citation type="journal article" date="2015" name="Data Brief">
        <title>Shoot transcriptome of the giant reed, Arundo donax.</title>
        <authorList>
            <person name="Barrero R.A."/>
            <person name="Guerrero F.D."/>
            <person name="Moolhuijzen P."/>
            <person name="Goolsby J.A."/>
            <person name="Tidwell J."/>
            <person name="Bellgard S.E."/>
            <person name="Bellgard M.I."/>
        </authorList>
    </citation>
    <scope>NUCLEOTIDE SEQUENCE</scope>
    <source>
        <tissue evidence="1">Shoot tissue taken approximately 20 cm above the soil surface</tissue>
    </source>
</reference>
<evidence type="ECO:0000313" key="1">
    <source>
        <dbReference type="EMBL" id="JAD51841.1"/>
    </source>
</evidence>
<organism evidence="1">
    <name type="scientific">Arundo donax</name>
    <name type="common">Giant reed</name>
    <name type="synonym">Donax arundinaceus</name>
    <dbReference type="NCBI Taxonomy" id="35708"/>
    <lineage>
        <taxon>Eukaryota</taxon>
        <taxon>Viridiplantae</taxon>
        <taxon>Streptophyta</taxon>
        <taxon>Embryophyta</taxon>
        <taxon>Tracheophyta</taxon>
        <taxon>Spermatophyta</taxon>
        <taxon>Magnoliopsida</taxon>
        <taxon>Liliopsida</taxon>
        <taxon>Poales</taxon>
        <taxon>Poaceae</taxon>
        <taxon>PACMAD clade</taxon>
        <taxon>Arundinoideae</taxon>
        <taxon>Arundineae</taxon>
        <taxon>Arundo</taxon>
    </lineage>
</organism>
<dbReference type="AlphaFoldDB" id="A0A0A9AKZ9"/>